<dbReference type="PANTHER" id="PTHR30485:SF2">
    <property type="entry name" value="BLL0597 PROTEIN"/>
    <property type="match status" value="1"/>
</dbReference>
<feature type="region of interest" description="Disordered" evidence="6">
    <location>
        <begin position="1"/>
        <end position="32"/>
    </location>
</feature>
<dbReference type="GO" id="GO:0020037">
    <property type="term" value="F:heme binding"/>
    <property type="evidence" value="ECO:0007669"/>
    <property type="project" value="TreeGrafter"/>
</dbReference>
<comment type="subcellular location">
    <subcellularLocation>
        <location evidence="1">Cell membrane</location>
        <topology evidence="1">Multi-pass membrane protein</topology>
    </subcellularLocation>
</comment>
<feature type="transmembrane region" description="Helical" evidence="7">
    <location>
        <begin position="125"/>
        <end position="145"/>
    </location>
</feature>
<dbReference type="PATRIC" id="fig|1439726.3.peg.4256"/>
<keyword evidence="2" id="KW-1003">Cell membrane</keyword>
<name>A0A1E3GXD7_9HYPH</name>
<evidence type="ECO:0000256" key="3">
    <source>
        <dbReference type="ARBA" id="ARBA00022692"/>
    </source>
</evidence>
<protein>
    <submittedName>
        <fullName evidence="9">Putative Ni/Fe-hydrogenase B-type cytochrome subunit</fullName>
    </submittedName>
</protein>
<proteinExistence type="predicted"/>
<feature type="transmembrane region" description="Helical" evidence="7">
    <location>
        <begin position="66"/>
        <end position="84"/>
    </location>
</feature>
<dbReference type="PANTHER" id="PTHR30485">
    <property type="entry name" value="NI/FE-HYDROGENASE 1 B-TYPE CYTOCHROME SUBUNIT"/>
    <property type="match status" value="1"/>
</dbReference>
<dbReference type="OrthoDB" id="196472at2"/>
<accession>A0A1E3GXD7</accession>
<evidence type="ECO:0000313" key="10">
    <source>
        <dbReference type="Proteomes" id="UP000094622"/>
    </source>
</evidence>
<dbReference type="Pfam" id="PF01292">
    <property type="entry name" value="Ni_hydr_CYTB"/>
    <property type="match status" value="1"/>
</dbReference>
<keyword evidence="4 7" id="KW-1133">Transmembrane helix</keyword>
<feature type="domain" description="Cytochrome b561 bacterial/Ni-hydrogenase" evidence="8">
    <location>
        <begin position="37"/>
        <end position="198"/>
    </location>
</feature>
<dbReference type="Gene3D" id="1.20.950.20">
    <property type="entry name" value="Transmembrane di-heme cytochromes, Chain C"/>
    <property type="match status" value="1"/>
</dbReference>
<evidence type="ECO:0000256" key="5">
    <source>
        <dbReference type="ARBA" id="ARBA00023136"/>
    </source>
</evidence>
<dbReference type="AlphaFoldDB" id="A0A1E3GXD7"/>
<dbReference type="SUPFAM" id="SSF81342">
    <property type="entry name" value="Transmembrane di-heme cytochromes"/>
    <property type="match status" value="1"/>
</dbReference>
<keyword evidence="5 7" id="KW-0472">Membrane</keyword>
<evidence type="ECO:0000256" key="4">
    <source>
        <dbReference type="ARBA" id="ARBA00022989"/>
    </source>
</evidence>
<dbReference type="InterPro" id="IPR051542">
    <property type="entry name" value="Hydrogenase_cytochrome"/>
</dbReference>
<dbReference type="Proteomes" id="UP000094622">
    <property type="component" value="Unassembled WGS sequence"/>
</dbReference>
<dbReference type="InterPro" id="IPR016174">
    <property type="entry name" value="Di-haem_cyt_TM"/>
</dbReference>
<dbReference type="EMBL" id="MCRJ01000146">
    <property type="protein sequence ID" value="ODN68674.1"/>
    <property type="molecule type" value="Genomic_DNA"/>
</dbReference>
<reference evidence="9 10" key="1">
    <citation type="submission" date="2016-07" db="EMBL/GenBank/DDBJ databases">
        <title>Draft Genome Sequence of Methylobrevis pamukkalensis PK2.</title>
        <authorList>
            <person name="Vasilenko O.V."/>
            <person name="Doronina N.V."/>
            <person name="Shmareva M.N."/>
            <person name="Tarlachkov S.V."/>
            <person name="Mustakhimov I."/>
            <person name="Trotsenko Y.A."/>
        </authorList>
    </citation>
    <scope>NUCLEOTIDE SEQUENCE [LARGE SCALE GENOMIC DNA]</scope>
    <source>
        <strain evidence="9 10">PK2</strain>
    </source>
</reference>
<evidence type="ECO:0000259" key="8">
    <source>
        <dbReference type="Pfam" id="PF01292"/>
    </source>
</evidence>
<gene>
    <name evidence="9" type="primary">hupC</name>
    <name evidence="9" type="ORF">A6302_04029</name>
</gene>
<evidence type="ECO:0000256" key="2">
    <source>
        <dbReference type="ARBA" id="ARBA00022475"/>
    </source>
</evidence>
<dbReference type="GO" id="GO:0022904">
    <property type="term" value="P:respiratory electron transport chain"/>
    <property type="evidence" value="ECO:0007669"/>
    <property type="project" value="InterPro"/>
</dbReference>
<sequence length="202" mass="22074">MTGADLEIGRGEGAQPSSGRVRATAPAAGAPTGSVKVWDPVVRLFHWTVVAGCLLNLFILEEGKSAHRITGYVILGALAIRLVWGFIGSRHARFADFFPTRRRLSGHVWELMAGQEVRRLGHPPLASVMLLTLMALLAVTGLTGWMTTLDAFWGETWLETLHEVFANAIMVLAFVHAGAAIVQSVRHRENLVWAMVTGRKRA</sequence>
<dbReference type="RefSeq" id="WP_069308216.1">
    <property type="nucleotide sequence ID" value="NZ_MCRJ01000146.1"/>
</dbReference>
<organism evidence="9 10">
    <name type="scientific">Methylobrevis pamukkalensis</name>
    <dbReference type="NCBI Taxonomy" id="1439726"/>
    <lineage>
        <taxon>Bacteria</taxon>
        <taxon>Pseudomonadati</taxon>
        <taxon>Pseudomonadota</taxon>
        <taxon>Alphaproteobacteria</taxon>
        <taxon>Hyphomicrobiales</taxon>
        <taxon>Pleomorphomonadaceae</taxon>
        <taxon>Methylobrevis</taxon>
    </lineage>
</organism>
<evidence type="ECO:0000313" key="9">
    <source>
        <dbReference type="EMBL" id="ODN68674.1"/>
    </source>
</evidence>
<evidence type="ECO:0000256" key="7">
    <source>
        <dbReference type="SAM" id="Phobius"/>
    </source>
</evidence>
<comment type="caution">
    <text evidence="9">The sequence shown here is derived from an EMBL/GenBank/DDBJ whole genome shotgun (WGS) entry which is preliminary data.</text>
</comment>
<feature type="transmembrane region" description="Helical" evidence="7">
    <location>
        <begin position="165"/>
        <end position="185"/>
    </location>
</feature>
<evidence type="ECO:0000256" key="1">
    <source>
        <dbReference type="ARBA" id="ARBA00004651"/>
    </source>
</evidence>
<dbReference type="GO" id="GO:0005886">
    <property type="term" value="C:plasma membrane"/>
    <property type="evidence" value="ECO:0007669"/>
    <property type="project" value="UniProtKB-SubCell"/>
</dbReference>
<keyword evidence="10" id="KW-1185">Reference proteome</keyword>
<feature type="compositionally biased region" description="Low complexity" evidence="6">
    <location>
        <begin position="23"/>
        <end position="32"/>
    </location>
</feature>
<keyword evidence="3 7" id="KW-0812">Transmembrane</keyword>
<feature type="transmembrane region" description="Helical" evidence="7">
    <location>
        <begin position="44"/>
        <end position="60"/>
    </location>
</feature>
<evidence type="ECO:0000256" key="6">
    <source>
        <dbReference type="SAM" id="MobiDB-lite"/>
    </source>
</evidence>
<dbReference type="GO" id="GO:0009055">
    <property type="term" value="F:electron transfer activity"/>
    <property type="evidence" value="ECO:0007669"/>
    <property type="project" value="InterPro"/>
</dbReference>
<dbReference type="InterPro" id="IPR011577">
    <property type="entry name" value="Cyt_b561_bac/Ni-Hgenase"/>
</dbReference>